<dbReference type="Proteomes" id="UP000622648">
    <property type="component" value="Unassembled WGS sequence"/>
</dbReference>
<sequence length="817" mass="90743">MNIPYNIQLTKKMIKNLYACLLIAGACTSLNASAQDAISYQTPPKEIADLLLAKPTPAVSIDGKAEWILFSERNSYPSVEELAMPEYRIAGLRLNPNNYSPSRQNYINNFSLKNIKTNQTAQVTGLPTPLYAGNISWNPAETKIAFTQTTQKGVDLYVIDVATKKAVKTNKAFLNVVLGSGLTWLNDNTLIYRTVTQPASAAPKKPLMPKGPTIQQNLGKAAPSATYQDLIKSPFDEQLFEFFATSQLVKNTAGVETPIGKPAIYARVDLSPDKNYMMTETIRKPFSYLVSAFGFPSIVSITDLNGKTIKTVVELPSSEGTPSGYDNTQNVARGFEWRDDEPATLIWAKPLDSGLIKKNVPFHDAVYALSAPFTTGEKELFKTQTRYRGVQWGDATLALIMEGLRSKQTNKVSRYNPTTGAVEELYTRNQTDAYGNPGSPVTVKNKYGRQVIKTIDNGTKLLMNNAIGSSEKGDLPFLAKFDLGSKKNEIIWRSAEGTFEYVSDVINPDKLILLTHKESQKMVPNYFIKNLVLRIADQPITNFANPYPSLDGITKEKISYKRADGVDLTGDLYLPKGYDKAKDGPLPTLIWAYPREFNSAADAAQIRGSKDKFTNISWGSPIYWVTRGYAILDNAEMPIVAKDGKKPNDTFIEQLKLNAEAAINKLSDLGVGDKKRMAVGGHSYGAFMTANLLAHTDLFAAGIARSGAYNRTLTPFGFQNEERTYWQVPQLYYEMSPFSYADKIKTPLLLIHGDSDDNPGTFPINSERLFNAIKGAGGTTRFVFLPYEAHGYRGKENILHTLWEEDQWLEKYVKGKK</sequence>
<evidence type="ECO:0000313" key="6">
    <source>
        <dbReference type="Proteomes" id="UP000295684"/>
    </source>
</evidence>
<dbReference type="SUPFAM" id="SSF82171">
    <property type="entry name" value="DPP6 N-terminal domain-like"/>
    <property type="match status" value="1"/>
</dbReference>
<keyword evidence="1" id="KW-0378">Hydrolase</keyword>
<keyword evidence="7" id="KW-1185">Reference proteome</keyword>
<reference evidence="7" key="2">
    <citation type="journal article" date="2019" name="Int. J. Syst. Evol. Microbiol.">
        <title>The Global Catalogue of Microorganisms (GCM) 10K type strain sequencing project: providing services to taxonomists for standard genome sequencing and annotation.</title>
        <authorList>
            <consortium name="The Broad Institute Genomics Platform"/>
            <consortium name="The Broad Institute Genome Sequencing Center for Infectious Disease"/>
            <person name="Wu L."/>
            <person name="Ma J."/>
        </authorList>
    </citation>
    <scope>NUCLEOTIDE SEQUENCE [LARGE SCALE GENOMIC DNA]</scope>
    <source>
        <strain evidence="7">CGMCC 1.15644</strain>
    </source>
</reference>
<dbReference type="Gene3D" id="3.40.50.1820">
    <property type="entry name" value="alpha/beta hydrolase"/>
    <property type="match status" value="1"/>
</dbReference>
<protein>
    <submittedName>
        <fullName evidence="5">Prolyl oligopeptidase family protein</fullName>
    </submittedName>
</protein>
<evidence type="ECO:0000259" key="3">
    <source>
        <dbReference type="Pfam" id="PF00326"/>
    </source>
</evidence>
<proteinExistence type="predicted"/>
<dbReference type="EMBL" id="BMJO01000003">
    <property type="protein sequence ID" value="GGE53188.1"/>
    <property type="molecule type" value="Genomic_DNA"/>
</dbReference>
<keyword evidence="2" id="KW-0732">Signal</keyword>
<reference evidence="4" key="4">
    <citation type="submission" date="2024-05" db="EMBL/GenBank/DDBJ databases">
        <authorList>
            <person name="Sun Q."/>
            <person name="Zhou Y."/>
        </authorList>
    </citation>
    <scope>NUCLEOTIDE SEQUENCE</scope>
    <source>
        <strain evidence="4">CGMCC 1.15644</strain>
    </source>
</reference>
<dbReference type="SUPFAM" id="SSF53474">
    <property type="entry name" value="alpha/beta-Hydrolases"/>
    <property type="match status" value="1"/>
</dbReference>
<dbReference type="Pfam" id="PF00326">
    <property type="entry name" value="Peptidase_S9"/>
    <property type="match status" value="1"/>
</dbReference>
<reference evidence="5 6" key="3">
    <citation type="submission" date="2019-03" db="EMBL/GenBank/DDBJ databases">
        <title>Genomic Encyclopedia of Type Strains, Phase IV (KMG-IV): sequencing the most valuable type-strain genomes for metagenomic binning, comparative biology and taxonomic classification.</title>
        <authorList>
            <person name="Goeker M."/>
        </authorList>
    </citation>
    <scope>NUCLEOTIDE SEQUENCE [LARGE SCALE GENOMIC DNA]</scope>
    <source>
        <strain evidence="5 6">DSM 103236</strain>
    </source>
</reference>
<dbReference type="PANTHER" id="PTHR42776">
    <property type="entry name" value="SERINE PEPTIDASE S9 FAMILY MEMBER"/>
    <property type="match status" value="1"/>
</dbReference>
<dbReference type="Proteomes" id="UP000295684">
    <property type="component" value="Unassembled WGS sequence"/>
</dbReference>
<feature type="signal peptide" evidence="2">
    <location>
        <begin position="1"/>
        <end position="34"/>
    </location>
</feature>
<evidence type="ECO:0000256" key="1">
    <source>
        <dbReference type="ARBA" id="ARBA00022801"/>
    </source>
</evidence>
<gene>
    <name evidence="5" type="ORF">EV200_102392</name>
    <name evidence="4" type="ORF">GCM10011413_19400</name>
</gene>
<dbReference type="InterPro" id="IPR029058">
    <property type="entry name" value="AB_hydrolase_fold"/>
</dbReference>
<comment type="caution">
    <text evidence="5">The sequence shown here is derived from an EMBL/GenBank/DDBJ whole genome shotgun (WGS) entry which is preliminary data.</text>
</comment>
<evidence type="ECO:0000313" key="4">
    <source>
        <dbReference type="EMBL" id="GGE53188.1"/>
    </source>
</evidence>
<name>A0A4R2HI81_9SPHI</name>
<evidence type="ECO:0000313" key="5">
    <source>
        <dbReference type="EMBL" id="TCO28974.1"/>
    </source>
</evidence>
<organism evidence="5 6">
    <name type="scientific">Pedobacter psychrotolerans</name>
    <dbReference type="NCBI Taxonomy" id="1843235"/>
    <lineage>
        <taxon>Bacteria</taxon>
        <taxon>Pseudomonadati</taxon>
        <taxon>Bacteroidota</taxon>
        <taxon>Sphingobacteriia</taxon>
        <taxon>Sphingobacteriales</taxon>
        <taxon>Sphingobacteriaceae</taxon>
        <taxon>Pedobacter</taxon>
    </lineage>
</organism>
<dbReference type="GO" id="GO:0006508">
    <property type="term" value="P:proteolysis"/>
    <property type="evidence" value="ECO:0007669"/>
    <property type="project" value="InterPro"/>
</dbReference>
<dbReference type="PANTHER" id="PTHR42776:SF28">
    <property type="entry name" value="GLUTAMYL ENDOPEPTIDASE, CHLOROPLASTIC-RELATED"/>
    <property type="match status" value="1"/>
</dbReference>
<accession>A0A4R2HI81</accession>
<dbReference type="Gene3D" id="2.120.10.30">
    <property type="entry name" value="TolB, C-terminal domain"/>
    <property type="match status" value="1"/>
</dbReference>
<dbReference type="AlphaFoldDB" id="A0A4R2HI81"/>
<dbReference type="InterPro" id="IPR001375">
    <property type="entry name" value="Peptidase_S9_cat"/>
</dbReference>
<feature type="domain" description="Peptidase S9 prolyl oligopeptidase catalytic" evidence="3">
    <location>
        <begin position="661"/>
        <end position="815"/>
    </location>
</feature>
<feature type="chain" id="PRO_5020263245" evidence="2">
    <location>
        <begin position="35"/>
        <end position="817"/>
    </location>
</feature>
<evidence type="ECO:0000256" key="2">
    <source>
        <dbReference type="SAM" id="SignalP"/>
    </source>
</evidence>
<reference evidence="4" key="1">
    <citation type="journal article" date="2014" name="Int. J. Syst. Evol. Microbiol.">
        <title>Complete genome of a new Firmicutes species belonging to the dominant human colonic microbiota ('Ruminococcus bicirculans') reveals two chromosomes and a selective capacity to utilize plant glucans.</title>
        <authorList>
            <consortium name="NISC Comparative Sequencing Program"/>
            <person name="Wegmann U."/>
            <person name="Louis P."/>
            <person name="Goesmann A."/>
            <person name="Henrissat B."/>
            <person name="Duncan S.H."/>
            <person name="Flint H.J."/>
        </authorList>
    </citation>
    <scope>NUCLEOTIDE SEQUENCE</scope>
    <source>
        <strain evidence="4">CGMCC 1.15644</strain>
    </source>
</reference>
<dbReference type="InterPro" id="IPR011042">
    <property type="entry name" value="6-blade_b-propeller_TolB-like"/>
</dbReference>
<evidence type="ECO:0000313" key="7">
    <source>
        <dbReference type="Proteomes" id="UP000622648"/>
    </source>
</evidence>
<dbReference type="GO" id="GO:0004252">
    <property type="term" value="F:serine-type endopeptidase activity"/>
    <property type="evidence" value="ECO:0007669"/>
    <property type="project" value="TreeGrafter"/>
</dbReference>
<dbReference type="EMBL" id="SLWO01000002">
    <property type="protein sequence ID" value="TCO28974.1"/>
    <property type="molecule type" value="Genomic_DNA"/>
</dbReference>